<keyword evidence="1" id="KW-0812">Transmembrane</keyword>
<keyword evidence="1" id="KW-1133">Transmembrane helix</keyword>
<feature type="transmembrane region" description="Helical" evidence="1">
    <location>
        <begin position="44"/>
        <end position="67"/>
    </location>
</feature>
<evidence type="ECO:0000313" key="2">
    <source>
        <dbReference type="EMBL" id="KJR85058.1"/>
    </source>
</evidence>
<protein>
    <submittedName>
        <fullName evidence="2">Uncharacterized protein</fullName>
    </submittedName>
</protein>
<organism evidence="2 3">
    <name type="scientific">Sporothrix schenckii 1099-18</name>
    <dbReference type="NCBI Taxonomy" id="1397361"/>
    <lineage>
        <taxon>Eukaryota</taxon>
        <taxon>Fungi</taxon>
        <taxon>Dikarya</taxon>
        <taxon>Ascomycota</taxon>
        <taxon>Pezizomycotina</taxon>
        <taxon>Sordariomycetes</taxon>
        <taxon>Sordariomycetidae</taxon>
        <taxon>Ophiostomatales</taxon>
        <taxon>Ophiostomataceae</taxon>
        <taxon>Sporothrix</taxon>
    </lineage>
</organism>
<reference evidence="2 3" key="2">
    <citation type="journal article" date="2015" name="Eukaryot. Cell">
        <title>Asexual propagation of a virulent clone complex in a human and feline outbreak of sporotrichosis.</title>
        <authorList>
            <person name="Teixeira Mde M."/>
            <person name="Rodrigues A.M."/>
            <person name="Tsui C.K."/>
            <person name="de Almeida L.G."/>
            <person name="Van Diepeningen A.D."/>
            <person name="van den Ende B.G."/>
            <person name="Fernandes G.F."/>
            <person name="Kano R."/>
            <person name="Hamelin R.C."/>
            <person name="Lopes-Bezerra L.M."/>
            <person name="Vasconcelos A.T."/>
            <person name="de Hoog S."/>
            <person name="de Camargo Z.P."/>
            <person name="Felipe M.S."/>
        </authorList>
    </citation>
    <scope>NUCLEOTIDE SEQUENCE [LARGE SCALE GENOMIC DNA]</scope>
    <source>
        <strain evidence="2 3">1099-18</strain>
    </source>
</reference>
<evidence type="ECO:0000256" key="1">
    <source>
        <dbReference type="SAM" id="Phobius"/>
    </source>
</evidence>
<dbReference type="KEGG" id="ssck:SPSK_09601"/>
<evidence type="ECO:0000313" key="3">
    <source>
        <dbReference type="Proteomes" id="UP000033710"/>
    </source>
</evidence>
<dbReference type="EMBL" id="AXCR01000007">
    <property type="protein sequence ID" value="KJR85058.1"/>
    <property type="molecule type" value="Genomic_DNA"/>
</dbReference>
<dbReference type="AlphaFoldDB" id="A0A0F2M5T2"/>
<sequence>MSEGIGQLGPLRGPAPGHDVGVPCAHENVLALVLVFRVKLDRTVVFGGVDVAVAVAVILRIPFLFNVNRGLAAVVRRQPRNLQNKLAHLVPLRRVARIHVLPAQLRPAHSAVDVSHDVGAGDEAAVLGAADQDVRQIARAARLEAESVSAASVVVIIIVIIVVVVVIVVFVILPVTPRFFDLWSKKVTRRCGRCRHEIGAAMATGEPLGDDLGRKGEVGGAAAAA</sequence>
<dbReference type="GeneID" id="27671450"/>
<feature type="transmembrane region" description="Helical" evidence="1">
    <location>
        <begin position="148"/>
        <end position="173"/>
    </location>
</feature>
<accession>A0A0F2M5T2</accession>
<dbReference type="RefSeq" id="XP_016587734.1">
    <property type="nucleotide sequence ID" value="XM_016736173.1"/>
</dbReference>
<name>A0A0F2M5T2_SPOSC</name>
<gene>
    <name evidence="2" type="ORF">SPSK_09601</name>
</gene>
<comment type="caution">
    <text evidence="2">The sequence shown here is derived from an EMBL/GenBank/DDBJ whole genome shotgun (WGS) entry which is preliminary data.</text>
</comment>
<dbReference type="VEuPathDB" id="FungiDB:SPSK_09601"/>
<keyword evidence="1" id="KW-0472">Membrane</keyword>
<reference evidence="2 3" key="1">
    <citation type="journal article" date="2014" name="BMC Genomics">
        <title>Comparative genomics of the major fungal agents of human and animal Sporotrichosis: Sporothrix schenckii and Sporothrix brasiliensis.</title>
        <authorList>
            <person name="Teixeira M.M."/>
            <person name="de Almeida L.G."/>
            <person name="Kubitschek-Barreira P."/>
            <person name="Alves F.L."/>
            <person name="Kioshima E.S."/>
            <person name="Abadio A.K."/>
            <person name="Fernandes L."/>
            <person name="Derengowski L.S."/>
            <person name="Ferreira K.S."/>
            <person name="Souza R.C."/>
            <person name="Ruiz J.C."/>
            <person name="de Andrade N.C."/>
            <person name="Paes H.C."/>
            <person name="Nicola A.M."/>
            <person name="Albuquerque P."/>
            <person name="Gerber A.L."/>
            <person name="Martins V.P."/>
            <person name="Peconick L.D."/>
            <person name="Neto A.V."/>
            <person name="Chaucanez C.B."/>
            <person name="Silva P.A."/>
            <person name="Cunha O.L."/>
            <person name="de Oliveira F.F."/>
            <person name="dos Santos T.C."/>
            <person name="Barros A.L."/>
            <person name="Soares M.A."/>
            <person name="de Oliveira L.M."/>
            <person name="Marini M.M."/>
            <person name="Villalobos-Duno H."/>
            <person name="Cunha M.M."/>
            <person name="de Hoog S."/>
            <person name="da Silveira J.F."/>
            <person name="Henrissat B."/>
            <person name="Nino-Vega G.A."/>
            <person name="Cisalpino P.S."/>
            <person name="Mora-Montes H.M."/>
            <person name="Almeida S.R."/>
            <person name="Stajich J.E."/>
            <person name="Lopes-Bezerra L.M."/>
            <person name="Vasconcelos A.T."/>
            <person name="Felipe M.S."/>
        </authorList>
    </citation>
    <scope>NUCLEOTIDE SEQUENCE [LARGE SCALE GENOMIC DNA]</scope>
    <source>
        <strain evidence="2 3">1099-18</strain>
    </source>
</reference>
<dbReference type="Proteomes" id="UP000033710">
    <property type="component" value="Unassembled WGS sequence"/>
</dbReference>
<proteinExistence type="predicted"/>